<dbReference type="EMBL" id="BGPR01002586">
    <property type="protein sequence ID" value="GBM75902.1"/>
    <property type="molecule type" value="Genomic_DNA"/>
</dbReference>
<evidence type="ECO:0000313" key="1">
    <source>
        <dbReference type="EMBL" id="GBM75902.1"/>
    </source>
</evidence>
<sequence>MTQSLNMAGRLRRMASRRSSDYFLSPELKEHLSGTRFSSDCSMDREHLSGTMFSSDCSIYREHLSGTMFSSDCSMDKEHLSGTLFSSDCSLDSCFSRYIKYYIYL</sequence>
<comment type="caution">
    <text evidence="1">The sequence shown here is derived from an EMBL/GenBank/DDBJ whole genome shotgun (WGS) entry which is preliminary data.</text>
</comment>
<gene>
    <name evidence="1" type="ORF">AVEN_241354_1</name>
</gene>
<keyword evidence="2" id="KW-1185">Reference proteome</keyword>
<dbReference type="Proteomes" id="UP000499080">
    <property type="component" value="Unassembled WGS sequence"/>
</dbReference>
<name>A0A4Y2IEU5_ARAVE</name>
<proteinExistence type="predicted"/>
<dbReference type="AlphaFoldDB" id="A0A4Y2IEU5"/>
<organism evidence="1 2">
    <name type="scientific">Araneus ventricosus</name>
    <name type="common">Orbweaver spider</name>
    <name type="synonym">Epeira ventricosa</name>
    <dbReference type="NCBI Taxonomy" id="182803"/>
    <lineage>
        <taxon>Eukaryota</taxon>
        <taxon>Metazoa</taxon>
        <taxon>Ecdysozoa</taxon>
        <taxon>Arthropoda</taxon>
        <taxon>Chelicerata</taxon>
        <taxon>Arachnida</taxon>
        <taxon>Araneae</taxon>
        <taxon>Araneomorphae</taxon>
        <taxon>Entelegynae</taxon>
        <taxon>Araneoidea</taxon>
        <taxon>Araneidae</taxon>
        <taxon>Araneus</taxon>
    </lineage>
</organism>
<protein>
    <submittedName>
        <fullName evidence="1">Uncharacterized protein</fullName>
    </submittedName>
</protein>
<evidence type="ECO:0000313" key="2">
    <source>
        <dbReference type="Proteomes" id="UP000499080"/>
    </source>
</evidence>
<accession>A0A4Y2IEU5</accession>
<reference evidence="1 2" key="1">
    <citation type="journal article" date="2019" name="Sci. Rep.">
        <title>Orb-weaving spider Araneus ventricosus genome elucidates the spidroin gene catalogue.</title>
        <authorList>
            <person name="Kono N."/>
            <person name="Nakamura H."/>
            <person name="Ohtoshi R."/>
            <person name="Moran D.A.P."/>
            <person name="Shinohara A."/>
            <person name="Yoshida Y."/>
            <person name="Fujiwara M."/>
            <person name="Mori M."/>
            <person name="Tomita M."/>
            <person name="Arakawa K."/>
        </authorList>
    </citation>
    <scope>NUCLEOTIDE SEQUENCE [LARGE SCALE GENOMIC DNA]</scope>
</reference>